<evidence type="ECO:0000313" key="4">
    <source>
        <dbReference type="EMBL" id="OFW59391.1"/>
    </source>
</evidence>
<dbReference type="STRING" id="1797197.A2Y75_11210"/>
<dbReference type="Pfam" id="PF00440">
    <property type="entry name" value="TetR_N"/>
    <property type="match status" value="1"/>
</dbReference>
<dbReference type="InterPro" id="IPR036271">
    <property type="entry name" value="Tet_transcr_reg_TetR-rel_C_sf"/>
</dbReference>
<feature type="DNA-binding region" description="H-T-H motif" evidence="2">
    <location>
        <begin position="33"/>
        <end position="52"/>
    </location>
</feature>
<dbReference type="PANTHER" id="PTHR43479:SF11">
    <property type="entry name" value="ACREF_ENVCD OPERON REPRESSOR-RELATED"/>
    <property type="match status" value="1"/>
</dbReference>
<proteinExistence type="predicted"/>
<evidence type="ECO:0000313" key="5">
    <source>
        <dbReference type="Proteomes" id="UP000177876"/>
    </source>
</evidence>
<protein>
    <recommendedName>
        <fullName evidence="3">HTH tetR-type domain-containing protein</fullName>
    </recommendedName>
</protein>
<dbReference type="PRINTS" id="PR00455">
    <property type="entry name" value="HTHTETR"/>
</dbReference>
<comment type="caution">
    <text evidence="4">The sequence shown here is derived from an EMBL/GenBank/DDBJ whole genome shotgun (WGS) entry which is preliminary data.</text>
</comment>
<dbReference type="EMBL" id="MELK01000016">
    <property type="protein sequence ID" value="OFW59391.1"/>
    <property type="molecule type" value="Genomic_DNA"/>
</dbReference>
<name>A0A1F2WRA6_9ACTN</name>
<accession>A0A1F2WRA6</accession>
<dbReference type="Proteomes" id="UP000177876">
    <property type="component" value="Unassembled WGS sequence"/>
</dbReference>
<dbReference type="PROSITE" id="PS50977">
    <property type="entry name" value="HTH_TETR_2"/>
    <property type="match status" value="1"/>
</dbReference>
<dbReference type="PANTHER" id="PTHR43479">
    <property type="entry name" value="ACREF/ENVCD OPERON REPRESSOR-RELATED"/>
    <property type="match status" value="1"/>
</dbReference>
<gene>
    <name evidence="4" type="ORF">A2Y75_11210</name>
</gene>
<dbReference type="InterPro" id="IPR009057">
    <property type="entry name" value="Homeodomain-like_sf"/>
</dbReference>
<dbReference type="InterPro" id="IPR050624">
    <property type="entry name" value="HTH-type_Tx_Regulator"/>
</dbReference>
<feature type="domain" description="HTH tetR-type" evidence="3">
    <location>
        <begin position="10"/>
        <end position="70"/>
    </location>
</feature>
<dbReference type="SUPFAM" id="SSF46689">
    <property type="entry name" value="Homeodomain-like"/>
    <property type="match status" value="1"/>
</dbReference>
<evidence type="ECO:0000256" key="1">
    <source>
        <dbReference type="ARBA" id="ARBA00023125"/>
    </source>
</evidence>
<evidence type="ECO:0000259" key="3">
    <source>
        <dbReference type="PROSITE" id="PS50977"/>
    </source>
</evidence>
<reference evidence="4 5" key="1">
    <citation type="journal article" date="2016" name="Nat. Commun.">
        <title>Thousands of microbial genomes shed light on interconnected biogeochemical processes in an aquifer system.</title>
        <authorList>
            <person name="Anantharaman K."/>
            <person name="Brown C.T."/>
            <person name="Hug L.A."/>
            <person name="Sharon I."/>
            <person name="Castelle C.J."/>
            <person name="Probst A.J."/>
            <person name="Thomas B.C."/>
            <person name="Singh A."/>
            <person name="Wilkins M.J."/>
            <person name="Karaoz U."/>
            <person name="Brodie E.L."/>
            <person name="Williams K.H."/>
            <person name="Hubbard S.S."/>
            <person name="Banfield J.F."/>
        </authorList>
    </citation>
    <scope>NUCLEOTIDE SEQUENCE [LARGE SCALE GENOMIC DNA]</scope>
</reference>
<dbReference type="AlphaFoldDB" id="A0A1F2WRA6"/>
<dbReference type="SUPFAM" id="SSF48498">
    <property type="entry name" value="Tetracyclin repressor-like, C-terminal domain"/>
    <property type="match status" value="1"/>
</dbReference>
<evidence type="ECO:0000256" key="2">
    <source>
        <dbReference type="PROSITE-ProRule" id="PRU00335"/>
    </source>
</evidence>
<keyword evidence="1 2" id="KW-0238">DNA-binding</keyword>
<dbReference type="GO" id="GO:0003677">
    <property type="term" value="F:DNA binding"/>
    <property type="evidence" value="ECO:0007669"/>
    <property type="project" value="UniProtKB-UniRule"/>
</dbReference>
<sequence length="196" mass="22095">MSKFKKMPAEQRRKELIEAASKVFMEKGYVATTVSDITREAGTSHGTFYVYFEGIEEIFDAVAQQYVAQEYETVVEILENPDKLAIEKVSDILLAGTEGKMSEWWIQEISKPHLLHLRARFAQKTKERFIPLLTGIIQDAVREGSIDVPFPEATAAFLISAGSAQMEGLKGTDSLSNEDWAQAFQDLIRRVFGLKE</sequence>
<dbReference type="InterPro" id="IPR001647">
    <property type="entry name" value="HTH_TetR"/>
</dbReference>
<dbReference type="Gene3D" id="1.10.357.10">
    <property type="entry name" value="Tetracycline Repressor, domain 2"/>
    <property type="match status" value="1"/>
</dbReference>
<organism evidence="4 5">
    <name type="scientific">Candidatus Solincola sediminis</name>
    <dbReference type="NCBI Taxonomy" id="1797199"/>
    <lineage>
        <taxon>Bacteria</taxon>
        <taxon>Bacillati</taxon>
        <taxon>Actinomycetota</taxon>
        <taxon>Candidatus Geothermincolia</taxon>
        <taxon>Candidatus Geothermincolales</taxon>
        <taxon>Candidatus Geothermincolaceae</taxon>
        <taxon>Candidatus Solincola</taxon>
    </lineage>
</organism>